<dbReference type="GeneID" id="93835699"/>
<evidence type="ECO:0000313" key="2">
    <source>
        <dbReference type="Proteomes" id="UP001225498"/>
    </source>
</evidence>
<dbReference type="Proteomes" id="UP001225498">
    <property type="component" value="Unassembled WGS sequence"/>
</dbReference>
<accession>A0AAI9CLD8</accession>
<dbReference type="EMBL" id="ABLTIR010000131">
    <property type="protein sequence ID" value="EKZ1928774.1"/>
    <property type="molecule type" value="Genomic_DNA"/>
</dbReference>
<name>A0AAI9CLD8_STEMA</name>
<sequence length="73" mass="8337">MSWAKVFSALTQAGYGPCQQLKSMTGRQLQLLYRESQLQRRRFRAERINDMNAAVNGAPKETAALLRHLLSEE</sequence>
<dbReference type="AlphaFoldDB" id="A0AAI9CLD8"/>
<gene>
    <name evidence="1" type="ORF">REH87_003829</name>
</gene>
<reference evidence="1" key="1">
    <citation type="submission" date="2023-08" db="EMBL/GenBank/DDBJ databases">
        <authorList>
            <consortium name="Clinical and Environmental Microbiology Branch: Whole genome sequencing antimicrobial resistance pathogens in the healthcare setting"/>
        </authorList>
    </citation>
    <scope>NUCLEOTIDE SEQUENCE</scope>
    <source>
        <strain evidence="1">2023CJ-00293</strain>
    </source>
</reference>
<comment type="caution">
    <text evidence="1">The sequence shown here is derived from an EMBL/GenBank/DDBJ whole genome shotgun (WGS) entry which is preliminary data.</text>
</comment>
<evidence type="ECO:0000313" key="1">
    <source>
        <dbReference type="EMBL" id="EKZ1928774.1"/>
    </source>
</evidence>
<proteinExistence type="predicted"/>
<dbReference type="RefSeq" id="WP_125899025.1">
    <property type="nucleotide sequence ID" value="NZ_CP008838.1"/>
</dbReference>
<protein>
    <submittedName>
        <fullName evidence="1">Uncharacterized protein</fullName>
    </submittedName>
</protein>
<organism evidence="1 2">
    <name type="scientific">Stenotrophomonas maltophilia</name>
    <name type="common">Pseudomonas maltophilia</name>
    <name type="synonym">Xanthomonas maltophilia</name>
    <dbReference type="NCBI Taxonomy" id="40324"/>
    <lineage>
        <taxon>Bacteria</taxon>
        <taxon>Pseudomonadati</taxon>
        <taxon>Pseudomonadota</taxon>
        <taxon>Gammaproteobacteria</taxon>
        <taxon>Lysobacterales</taxon>
        <taxon>Lysobacteraceae</taxon>
        <taxon>Stenotrophomonas</taxon>
        <taxon>Stenotrophomonas maltophilia group</taxon>
    </lineage>
</organism>